<dbReference type="EMBL" id="BARU01014089">
    <property type="protein sequence ID" value="GAH31372.1"/>
    <property type="molecule type" value="Genomic_DNA"/>
</dbReference>
<sequence length="107" mass="12748">MQKQNDPYETIKELVFDIIRRTKGFTDYETVTAEVRKYFPQSKWKKTHWAWYKTQIRNGRFRDLFSEEVRANLALGKKKQQAKDNEIKRIGDAILNHIRFVIGEVAG</sequence>
<protein>
    <submittedName>
        <fullName evidence="1">Uncharacterized protein</fullName>
    </submittedName>
</protein>
<gene>
    <name evidence="1" type="ORF">S03H2_25074</name>
</gene>
<evidence type="ECO:0000313" key="1">
    <source>
        <dbReference type="EMBL" id="GAH31372.1"/>
    </source>
</evidence>
<feature type="non-terminal residue" evidence="1">
    <location>
        <position position="107"/>
    </location>
</feature>
<organism evidence="1">
    <name type="scientific">marine sediment metagenome</name>
    <dbReference type="NCBI Taxonomy" id="412755"/>
    <lineage>
        <taxon>unclassified sequences</taxon>
        <taxon>metagenomes</taxon>
        <taxon>ecological metagenomes</taxon>
    </lineage>
</organism>
<name>X1EFG4_9ZZZZ</name>
<proteinExistence type="predicted"/>
<comment type="caution">
    <text evidence="1">The sequence shown here is derived from an EMBL/GenBank/DDBJ whole genome shotgun (WGS) entry which is preliminary data.</text>
</comment>
<reference evidence="1" key="1">
    <citation type="journal article" date="2014" name="Front. Microbiol.">
        <title>High frequency of phylogenetically diverse reductive dehalogenase-homologous genes in deep subseafloor sedimentary metagenomes.</title>
        <authorList>
            <person name="Kawai M."/>
            <person name="Futagami T."/>
            <person name="Toyoda A."/>
            <person name="Takaki Y."/>
            <person name="Nishi S."/>
            <person name="Hori S."/>
            <person name="Arai W."/>
            <person name="Tsubouchi T."/>
            <person name="Morono Y."/>
            <person name="Uchiyama I."/>
            <person name="Ito T."/>
            <person name="Fujiyama A."/>
            <person name="Inagaki F."/>
            <person name="Takami H."/>
        </authorList>
    </citation>
    <scope>NUCLEOTIDE SEQUENCE</scope>
    <source>
        <strain evidence="1">Expedition CK06-06</strain>
    </source>
</reference>
<accession>X1EFG4</accession>
<dbReference type="AlphaFoldDB" id="X1EFG4"/>